<reference evidence="7" key="2">
    <citation type="submission" date="2010-07" db="EMBL/GenBank/DDBJ databases">
        <authorList>
            <consortium name="The Broad Institute Genome Sequencing Platform"/>
            <consortium name="Broad Institute Genome Sequencing Center for Infectious Disease"/>
            <person name="Ma L.-J."/>
            <person name="Dead R."/>
            <person name="Young S."/>
            <person name="Zeng Q."/>
            <person name="Koehrsen M."/>
            <person name="Alvarado L."/>
            <person name="Berlin A."/>
            <person name="Chapman S.B."/>
            <person name="Chen Z."/>
            <person name="Freedman E."/>
            <person name="Gellesch M."/>
            <person name="Goldberg J."/>
            <person name="Griggs A."/>
            <person name="Gujja S."/>
            <person name="Heilman E.R."/>
            <person name="Heiman D."/>
            <person name="Hepburn T."/>
            <person name="Howarth C."/>
            <person name="Jen D."/>
            <person name="Larson L."/>
            <person name="Mehta T."/>
            <person name="Neiman D."/>
            <person name="Pearson M."/>
            <person name="Roberts A."/>
            <person name="Saif S."/>
            <person name="Shea T."/>
            <person name="Shenoy N."/>
            <person name="Sisk P."/>
            <person name="Stolte C."/>
            <person name="Sykes S."/>
            <person name="Walk T."/>
            <person name="White J."/>
            <person name="Yandava C."/>
            <person name="Haas B."/>
            <person name="Nusbaum C."/>
            <person name="Birren B."/>
        </authorList>
    </citation>
    <scope>NUCLEOTIDE SEQUENCE</scope>
    <source>
        <strain evidence="7">R3-111a-1</strain>
    </source>
</reference>
<dbReference type="Gene3D" id="3.30.930.10">
    <property type="entry name" value="Bira Bifunctional Protein, Domain 2"/>
    <property type="match status" value="1"/>
</dbReference>
<dbReference type="GO" id="GO:0017118">
    <property type="term" value="F:lipoyltransferase activity"/>
    <property type="evidence" value="ECO:0007669"/>
    <property type="project" value="TreeGrafter"/>
</dbReference>
<organism evidence="7">
    <name type="scientific">Gaeumannomyces tritici (strain R3-111a-1)</name>
    <name type="common">Wheat and barley take-all root rot fungus</name>
    <name type="synonym">Gaeumannomyces graminis var. tritici</name>
    <dbReference type="NCBI Taxonomy" id="644352"/>
    <lineage>
        <taxon>Eukaryota</taxon>
        <taxon>Fungi</taxon>
        <taxon>Dikarya</taxon>
        <taxon>Ascomycota</taxon>
        <taxon>Pezizomycotina</taxon>
        <taxon>Sordariomycetes</taxon>
        <taxon>Sordariomycetidae</taxon>
        <taxon>Magnaporthales</taxon>
        <taxon>Magnaporthaceae</taxon>
        <taxon>Gaeumannomyces</taxon>
    </lineage>
</organism>
<dbReference type="HOGENOM" id="CLU_022986_3_0_1"/>
<dbReference type="PROSITE" id="PS51733">
    <property type="entry name" value="BPL_LPL_CATALYTIC"/>
    <property type="match status" value="1"/>
</dbReference>
<dbReference type="FunCoup" id="J3NYT0">
    <property type="interactions" value="249"/>
</dbReference>
<comment type="pathway">
    <text evidence="2">Protein modification; protein lipoylation via exogenous pathway; protein N(6)-(lipoyl)lysine from lipoate: step 2/2.</text>
</comment>
<dbReference type="AlphaFoldDB" id="J3NYT0"/>
<feature type="region of interest" description="Disordered" evidence="5">
    <location>
        <begin position="327"/>
        <end position="346"/>
    </location>
</feature>
<evidence type="ECO:0000256" key="2">
    <source>
        <dbReference type="ARBA" id="ARBA00005085"/>
    </source>
</evidence>
<evidence type="ECO:0000313" key="8">
    <source>
        <dbReference type="EnsemblFungi" id="EJT76513"/>
    </source>
</evidence>
<evidence type="ECO:0000256" key="1">
    <source>
        <dbReference type="ARBA" id="ARBA00003253"/>
    </source>
</evidence>
<evidence type="ECO:0000256" key="5">
    <source>
        <dbReference type="SAM" id="MobiDB-lite"/>
    </source>
</evidence>
<protein>
    <recommendedName>
        <fullName evidence="4">Putative lipoate-protein ligase A</fullName>
    </recommendedName>
</protein>
<name>J3NYT0_GAET3</name>
<dbReference type="PANTHER" id="PTHR12561:SF3">
    <property type="entry name" value="LIPOYLTRANSFERASE 1, MITOCHONDRIAL"/>
    <property type="match status" value="1"/>
</dbReference>
<sequence>MALRHAQAAGRVANVVGRALTEAASNPQHRLQIYLSRDQDPHVNLAVEQHLLEASHRDSRILFLYTNRPSVIVGRSQNPWLETDLARIRSGLPALGSSFPGSAGAGSSSSSSPDDGGGRPVVPVDLVRRRSGGGTVFHDWGNMNYSVIAPRAGFDPDRHALMVAAALRESLAVPGVRVTERHDIVMDVPVPEDPPPPPPAVSTFKISGSAYRLNGMRSLHHGTCLLRSPYLAQIGPLLRSPAAPFLRSTGIASVRSPVRNVGVDPAAFQAAVRERFTSKYEHLLGGDGSLFVGSVGSDALAIPEVAKVVAELRSPEWKFGQTTQFTFSTHPTEEDPRERPPLPSDVPANFRAGMTIRYGKIKNCDIAGIDSASSLSHDTSSGTEAMASLNNALVGLNLHEITDWRNTLARLSPASPAISSVGSWLNTIFGNSCS</sequence>
<dbReference type="GeneID" id="20346890"/>
<accession>J3NYT0</accession>
<comment type="similarity">
    <text evidence="3">Belongs to the LplA family.</text>
</comment>
<dbReference type="EMBL" id="GL385397">
    <property type="protein sequence ID" value="EJT76513.1"/>
    <property type="molecule type" value="Genomic_DNA"/>
</dbReference>
<gene>
    <name evidence="8" type="primary">20346890</name>
    <name evidence="7" type="ORF">GGTG_06432</name>
</gene>
<reference evidence="8" key="5">
    <citation type="submission" date="2018-04" db="UniProtKB">
        <authorList>
            <consortium name="EnsemblFungi"/>
        </authorList>
    </citation>
    <scope>IDENTIFICATION</scope>
    <source>
        <strain evidence="8">R3-111a-1</strain>
    </source>
</reference>
<dbReference type="STRING" id="644352.J3NYT0"/>
<dbReference type="SUPFAM" id="SSF55681">
    <property type="entry name" value="Class II aaRS and biotin synthetases"/>
    <property type="match status" value="1"/>
</dbReference>
<feature type="domain" description="BPL/LPL catalytic" evidence="6">
    <location>
        <begin position="56"/>
        <end position="284"/>
    </location>
</feature>
<evidence type="ECO:0000256" key="3">
    <source>
        <dbReference type="ARBA" id="ARBA00008242"/>
    </source>
</evidence>
<dbReference type="UniPathway" id="UPA00537">
    <property type="reaction ID" value="UER00595"/>
</dbReference>
<feature type="region of interest" description="Disordered" evidence="5">
    <location>
        <begin position="99"/>
        <end position="124"/>
    </location>
</feature>
<dbReference type="Proteomes" id="UP000006039">
    <property type="component" value="Unassembled WGS sequence"/>
</dbReference>
<dbReference type="EnsemblFungi" id="EJT76513">
    <property type="protein sequence ID" value="EJT76513"/>
    <property type="gene ID" value="GGTG_06432"/>
</dbReference>
<evidence type="ECO:0000259" key="6">
    <source>
        <dbReference type="PROSITE" id="PS51733"/>
    </source>
</evidence>
<dbReference type="RefSeq" id="XP_009222513.1">
    <property type="nucleotide sequence ID" value="XM_009224249.1"/>
</dbReference>
<dbReference type="VEuPathDB" id="FungiDB:GGTG_06432"/>
<dbReference type="InterPro" id="IPR004562">
    <property type="entry name" value="LipoylTrfase_LipoateP_Ligase"/>
</dbReference>
<reference evidence="9" key="1">
    <citation type="submission" date="2010-07" db="EMBL/GenBank/DDBJ databases">
        <title>The genome sequence of Gaeumannomyces graminis var. tritici strain R3-111a-1.</title>
        <authorList>
            <consortium name="The Broad Institute Genome Sequencing Platform"/>
            <person name="Ma L.-J."/>
            <person name="Dead R."/>
            <person name="Young S."/>
            <person name="Zeng Q."/>
            <person name="Koehrsen M."/>
            <person name="Alvarado L."/>
            <person name="Berlin A."/>
            <person name="Chapman S.B."/>
            <person name="Chen Z."/>
            <person name="Freedman E."/>
            <person name="Gellesch M."/>
            <person name="Goldberg J."/>
            <person name="Griggs A."/>
            <person name="Gujja S."/>
            <person name="Heilman E.R."/>
            <person name="Heiman D."/>
            <person name="Hepburn T."/>
            <person name="Howarth C."/>
            <person name="Jen D."/>
            <person name="Larson L."/>
            <person name="Mehta T."/>
            <person name="Neiman D."/>
            <person name="Pearson M."/>
            <person name="Roberts A."/>
            <person name="Saif S."/>
            <person name="Shea T."/>
            <person name="Shenoy N."/>
            <person name="Sisk P."/>
            <person name="Stolte C."/>
            <person name="Sykes S."/>
            <person name="Walk T."/>
            <person name="White J."/>
            <person name="Yandava C."/>
            <person name="Haas B."/>
            <person name="Nusbaum C."/>
            <person name="Birren B."/>
        </authorList>
    </citation>
    <scope>NUCLEOTIDE SEQUENCE [LARGE SCALE GENOMIC DNA]</scope>
    <source>
        <strain evidence="9">R3-111a-1</strain>
    </source>
</reference>
<dbReference type="InterPro" id="IPR045864">
    <property type="entry name" value="aa-tRNA-synth_II/BPL/LPL"/>
</dbReference>
<dbReference type="InterPro" id="IPR004143">
    <property type="entry name" value="BPL_LPL_catalytic"/>
</dbReference>
<keyword evidence="9" id="KW-1185">Reference proteome</keyword>
<dbReference type="OrthoDB" id="201621at2759"/>
<dbReference type="Pfam" id="PF21948">
    <property type="entry name" value="LplA-B_cat"/>
    <property type="match status" value="1"/>
</dbReference>
<reference evidence="8" key="4">
    <citation type="journal article" date="2015" name="G3 (Bethesda)">
        <title>Genome sequences of three phytopathogenic species of the Magnaporthaceae family of fungi.</title>
        <authorList>
            <person name="Okagaki L.H."/>
            <person name="Nunes C.C."/>
            <person name="Sailsbery J."/>
            <person name="Clay B."/>
            <person name="Brown D."/>
            <person name="John T."/>
            <person name="Oh Y."/>
            <person name="Young N."/>
            <person name="Fitzgerald M."/>
            <person name="Haas B.J."/>
            <person name="Zeng Q."/>
            <person name="Young S."/>
            <person name="Adiconis X."/>
            <person name="Fan L."/>
            <person name="Levin J.Z."/>
            <person name="Mitchell T.K."/>
            <person name="Okubara P.A."/>
            <person name="Farman M.L."/>
            <person name="Kohn L.M."/>
            <person name="Birren B."/>
            <person name="Ma L.-J."/>
            <person name="Dean R.A."/>
        </authorList>
    </citation>
    <scope>NUCLEOTIDE SEQUENCE</scope>
    <source>
        <strain evidence="8">R3-111a-1</strain>
    </source>
</reference>
<dbReference type="PANTHER" id="PTHR12561">
    <property type="entry name" value="LIPOATE-PROTEIN LIGASE"/>
    <property type="match status" value="1"/>
</dbReference>
<evidence type="ECO:0000256" key="4">
    <source>
        <dbReference type="ARBA" id="ARBA00015925"/>
    </source>
</evidence>
<proteinExistence type="inferred from homology"/>
<comment type="function">
    <text evidence="1">Catalyzes both the ATP-dependent activation of exogenously supplied lipoate to lipoyl-AMP and the transfer of the activated lipoyl onto the lipoyl domains of lipoate-dependent enzymes.</text>
</comment>
<dbReference type="GO" id="GO:0005739">
    <property type="term" value="C:mitochondrion"/>
    <property type="evidence" value="ECO:0007669"/>
    <property type="project" value="TreeGrafter"/>
</dbReference>
<evidence type="ECO:0000313" key="7">
    <source>
        <dbReference type="EMBL" id="EJT76513.1"/>
    </source>
</evidence>
<feature type="compositionally biased region" description="Basic and acidic residues" evidence="5">
    <location>
        <begin position="331"/>
        <end position="340"/>
    </location>
</feature>
<reference evidence="7" key="3">
    <citation type="submission" date="2010-09" db="EMBL/GenBank/DDBJ databases">
        <title>Annotation of Gaeumannomyces graminis var. tritici R3-111a-1.</title>
        <authorList>
            <consortium name="The Broad Institute Genome Sequencing Platform"/>
            <person name="Ma L.-J."/>
            <person name="Dead R."/>
            <person name="Young S.K."/>
            <person name="Zeng Q."/>
            <person name="Gargeya S."/>
            <person name="Fitzgerald M."/>
            <person name="Haas B."/>
            <person name="Abouelleil A."/>
            <person name="Alvarado L."/>
            <person name="Arachchi H.M."/>
            <person name="Berlin A."/>
            <person name="Brown A."/>
            <person name="Chapman S.B."/>
            <person name="Chen Z."/>
            <person name="Dunbar C."/>
            <person name="Freedman E."/>
            <person name="Gearin G."/>
            <person name="Gellesch M."/>
            <person name="Goldberg J."/>
            <person name="Griggs A."/>
            <person name="Gujja S."/>
            <person name="Heiman D."/>
            <person name="Howarth C."/>
            <person name="Larson L."/>
            <person name="Lui A."/>
            <person name="MacDonald P.J.P."/>
            <person name="Mehta T."/>
            <person name="Montmayeur A."/>
            <person name="Murphy C."/>
            <person name="Neiman D."/>
            <person name="Pearson M."/>
            <person name="Priest M."/>
            <person name="Roberts A."/>
            <person name="Saif S."/>
            <person name="Shea T."/>
            <person name="Shenoy N."/>
            <person name="Sisk P."/>
            <person name="Stolte C."/>
            <person name="Sykes S."/>
            <person name="Yandava C."/>
            <person name="Wortman J."/>
            <person name="Nusbaum C."/>
            <person name="Birren B."/>
        </authorList>
    </citation>
    <scope>NUCLEOTIDE SEQUENCE</scope>
    <source>
        <strain evidence="7">R3-111a-1</strain>
    </source>
</reference>
<evidence type="ECO:0000313" key="9">
    <source>
        <dbReference type="Proteomes" id="UP000006039"/>
    </source>
</evidence>
<dbReference type="GO" id="GO:0009249">
    <property type="term" value="P:protein lipoylation"/>
    <property type="evidence" value="ECO:0007669"/>
    <property type="project" value="InterPro"/>
</dbReference>
<dbReference type="eggNOG" id="KOG3159">
    <property type="taxonomic scope" value="Eukaryota"/>
</dbReference>